<dbReference type="InterPro" id="IPR020590">
    <property type="entry name" value="Guanylate_kinase_CS"/>
</dbReference>
<protein>
    <recommendedName>
        <fullName evidence="2">guanylate kinase</fullName>
        <ecNumber evidence="2">2.7.4.8</ecNumber>
    </recommendedName>
</protein>
<dbReference type="CDD" id="cd00071">
    <property type="entry name" value="GMPK"/>
    <property type="match status" value="1"/>
</dbReference>
<organism evidence="8 9">
    <name type="scientific">Parathielavia hyrcaniae</name>
    <dbReference type="NCBI Taxonomy" id="113614"/>
    <lineage>
        <taxon>Eukaryota</taxon>
        <taxon>Fungi</taxon>
        <taxon>Dikarya</taxon>
        <taxon>Ascomycota</taxon>
        <taxon>Pezizomycotina</taxon>
        <taxon>Sordariomycetes</taxon>
        <taxon>Sordariomycetidae</taxon>
        <taxon>Sordariales</taxon>
        <taxon>Chaetomiaceae</taxon>
        <taxon>Parathielavia</taxon>
    </lineage>
</organism>
<keyword evidence="3" id="KW-0808">Transferase</keyword>
<evidence type="ECO:0000256" key="1">
    <source>
        <dbReference type="ARBA" id="ARBA00005790"/>
    </source>
</evidence>
<evidence type="ECO:0000256" key="4">
    <source>
        <dbReference type="ARBA" id="ARBA00022741"/>
    </source>
</evidence>
<dbReference type="SUPFAM" id="SSF52540">
    <property type="entry name" value="P-loop containing nucleoside triphosphate hydrolases"/>
    <property type="match status" value="1"/>
</dbReference>
<evidence type="ECO:0000256" key="6">
    <source>
        <dbReference type="ARBA" id="ARBA00022840"/>
    </source>
</evidence>
<reference evidence="8" key="2">
    <citation type="submission" date="2023-05" db="EMBL/GenBank/DDBJ databases">
        <authorList>
            <consortium name="Lawrence Berkeley National Laboratory"/>
            <person name="Steindorff A."/>
            <person name="Hensen N."/>
            <person name="Bonometti L."/>
            <person name="Westerberg I."/>
            <person name="Brannstrom I.O."/>
            <person name="Guillou S."/>
            <person name="Cros-Aarteil S."/>
            <person name="Calhoun S."/>
            <person name="Haridas S."/>
            <person name="Kuo A."/>
            <person name="Mondo S."/>
            <person name="Pangilinan J."/>
            <person name="Riley R."/>
            <person name="Labutti K."/>
            <person name="Andreopoulos B."/>
            <person name="Lipzen A."/>
            <person name="Chen C."/>
            <person name="Yanf M."/>
            <person name="Daum C."/>
            <person name="Ng V."/>
            <person name="Clum A."/>
            <person name="Ohm R."/>
            <person name="Martin F."/>
            <person name="Silar P."/>
            <person name="Natvig D."/>
            <person name="Lalanne C."/>
            <person name="Gautier V."/>
            <person name="Ament-Velasquez S.L."/>
            <person name="Kruys A."/>
            <person name="Hutchinson M.I."/>
            <person name="Powell A.J."/>
            <person name="Barry K."/>
            <person name="Miller A.N."/>
            <person name="Grigoriev I.V."/>
            <person name="Debuchy R."/>
            <person name="Gladieux P."/>
            <person name="Thoren M.H."/>
            <person name="Johannesson H."/>
        </authorList>
    </citation>
    <scope>NUCLEOTIDE SEQUENCE</scope>
    <source>
        <strain evidence="8">CBS 757.83</strain>
    </source>
</reference>
<evidence type="ECO:0000256" key="3">
    <source>
        <dbReference type="ARBA" id="ARBA00022679"/>
    </source>
</evidence>
<evidence type="ECO:0000313" key="9">
    <source>
        <dbReference type="Proteomes" id="UP001305647"/>
    </source>
</evidence>
<dbReference type="GO" id="GO:0005829">
    <property type="term" value="C:cytosol"/>
    <property type="evidence" value="ECO:0007669"/>
    <property type="project" value="TreeGrafter"/>
</dbReference>
<dbReference type="PANTHER" id="PTHR23117:SF13">
    <property type="entry name" value="GUANYLATE KINASE"/>
    <property type="match status" value="1"/>
</dbReference>
<proteinExistence type="inferred from homology"/>
<dbReference type="GO" id="GO:0004385">
    <property type="term" value="F:GMP kinase activity"/>
    <property type="evidence" value="ECO:0007669"/>
    <property type="project" value="UniProtKB-EC"/>
</dbReference>
<dbReference type="GO" id="GO:0005524">
    <property type="term" value="F:ATP binding"/>
    <property type="evidence" value="ECO:0007669"/>
    <property type="project" value="UniProtKB-KW"/>
</dbReference>
<evidence type="ECO:0000256" key="2">
    <source>
        <dbReference type="ARBA" id="ARBA00012961"/>
    </source>
</evidence>
<keyword evidence="9" id="KW-1185">Reference proteome</keyword>
<dbReference type="Pfam" id="PF00625">
    <property type="entry name" value="Guanylate_kin"/>
    <property type="match status" value="1"/>
</dbReference>
<gene>
    <name evidence="8" type="ORF">N658DRAFT_526648</name>
</gene>
<dbReference type="AlphaFoldDB" id="A0AAN6SYU7"/>
<dbReference type="EC" id="2.7.4.8" evidence="2"/>
<comment type="caution">
    <text evidence="8">The sequence shown here is derived from an EMBL/GenBank/DDBJ whole genome shotgun (WGS) entry which is preliminary data.</text>
</comment>
<dbReference type="SMART" id="SM00072">
    <property type="entry name" value="GuKc"/>
    <property type="match status" value="1"/>
</dbReference>
<dbReference type="InterPro" id="IPR008145">
    <property type="entry name" value="GK/Ca_channel_bsu"/>
</dbReference>
<dbReference type="Gene3D" id="3.30.63.10">
    <property type="entry name" value="Guanylate Kinase phosphate binding domain"/>
    <property type="match status" value="1"/>
</dbReference>
<dbReference type="InterPro" id="IPR017665">
    <property type="entry name" value="Guanylate_kinase"/>
</dbReference>
<dbReference type="FunFam" id="3.30.63.10:FF:000002">
    <property type="entry name" value="Guanylate kinase 1"/>
    <property type="match status" value="1"/>
</dbReference>
<dbReference type="Gene3D" id="3.40.50.300">
    <property type="entry name" value="P-loop containing nucleotide triphosphate hydrolases"/>
    <property type="match status" value="1"/>
</dbReference>
<dbReference type="NCBIfam" id="TIGR03263">
    <property type="entry name" value="guanyl_kin"/>
    <property type="match status" value="1"/>
</dbReference>
<dbReference type="EMBL" id="MU863664">
    <property type="protein sequence ID" value="KAK4098036.1"/>
    <property type="molecule type" value="Genomic_DNA"/>
</dbReference>
<sequence length="186" mass="20758">MSSTVDALSMERRPIVISGPSGVGKGTLCQRLLDAYPETFVTTVSHTTRKPRPGEVEGSAYYFVSRVKFESLISEGIFIEFAEFNGNLYGTSKQTVIDQTARGAASKEDDSQINPRFVFVKPPNLEALEARLRGRGIEDEGSIQRRLARAKEELAYAETGVHDKIIINHDLDRASQELEDFIFERS</sequence>
<feature type="domain" description="Guanylate kinase-like" evidence="7">
    <location>
        <begin position="12"/>
        <end position="183"/>
    </location>
</feature>
<dbReference type="PROSITE" id="PS50052">
    <property type="entry name" value="GUANYLATE_KINASE_2"/>
    <property type="match status" value="1"/>
</dbReference>
<keyword evidence="4" id="KW-0547">Nucleotide-binding</keyword>
<dbReference type="InterPro" id="IPR008144">
    <property type="entry name" value="Guanylate_kin-like_dom"/>
</dbReference>
<keyword evidence="5 8" id="KW-0418">Kinase</keyword>
<evidence type="ECO:0000259" key="7">
    <source>
        <dbReference type="PROSITE" id="PS50052"/>
    </source>
</evidence>
<evidence type="ECO:0000313" key="8">
    <source>
        <dbReference type="EMBL" id="KAK4098036.1"/>
    </source>
</evidence>
<keyword evidence="6" id="KW-0067">ATP-binding</keyword>
<dbReference type="InterPro" id="IPR027417">
    <property type="entry name" value="P-loop_NTPase"/>
</dbReference>
<dbReference type="PROSITE" id="PS00856">
    <property type="entry name" value="GUANYLATE_KINASE_1"/>
    <property type="match status" value="1"/>
</dbReference>
<name>A0AAN6SYU7_9PEZI</name>
<dbReference type="PANTHER" id="PTHR23117">
    <property type="entry name" value="GUANYLATE KINASE-RELATED"/>
    <property type="match status" value="1"/>
</dbReference>
<accession>A0AAN6SYU7</accession>
<reference evidence="8" key="1">
    <citation type="journal article" date="2023" name="Mol. Phylogenet. Evol.">
        <title>Genome-scale phylogeny and comparative genomics of the fungal order Sordariales.</title>
        <authorList>
            <person name="Hensen N."/>
            <person name="Bonometti L."/>
            <person name="Westerberg I."/>
            <person name="Brannstrom I.O."/>
            <person name="Guillou S."/>
            <person name="Cros-Aarteil S."/>
            <person name="Calhoun S."/>
            <person name="Haridas S."/>
            <person name="Kuo A."/>
            <person name="Mondo S."/>
            <person name="Pangilinan J."/>
            <person name="Riley R."/>
            <person name="LaButti K."/>
            <person name="Andreopoulos B."/>
            <person name="Lipzen A."/>
            <person name="Chen C."/>
            <person name="Yan M."/>
            <person name="Daum C."/>
            <person name="Ng V."/>
            <person name="Clum A."/>
            <person name="Steindorff A."/>
            <person name="Ohm R.A."/>
            <person name="Martin F."/>
            <person name="Silar P."/>
            <person name="Natvig D.O."/>
            <person name="Lalanne C."/>
            <person name="Gautier V."/>
            <person name="Ament-Velasquez S.L."/>
            <person name="Kruys A."/>
            <person name="Hutchinson M.I."/>
            <person name="Powell A.J."/>
            <person name="Barry K."/>
            <person name="Miller A.N."/>
            <person name="Grigoriev I.V."/>
            <person name="Debuchy R."/>
            <person name="Gladieux P."/>
            <person name="Hiltunen Thoren M."/>
            <person name="Johannesson H."/>
        </authorList>
    </citation>
    <scope>NUCLEOTIDE SEQUENCE</scope>
    <source>
        <strain evidence="8">CBS 757.83</strain>
    </source>
</reference>
<comment type="similarity">
    <text evidence="1">Belongs to the guanylate kinase family.</text>
</comment>
<dbReference type="Proteomes" id="UP001305647">
    <property type="component" value="Unassembled WGS sequence"/>
</dbReference>
<evidence type="ECO:0000256" key="5">
    <source>
        <dbReference type="ARBA" id="ARBA00022777"/>
    </source>
</evidence>